<dbReference type="AlphaFoldDB" id="A0A225V0M7"/>
<reference evidence="2" key="1">
    <citation type="submission" date="2017-03" db="EMBL/GenBank/DDBJ databases">
        <title>Phytopthora megakarya and P. palmivora, two closely related causual agents of cacao black pod achieved similar genome size and gene model numbers by different mechanisms.</title>
        <authorList>
            <person name="Ali S."/>
            <person name="Shao J."/>
            <person name="Larry D.J."/>
            <person name="Kronmiller B."/>
            <person name="Shen D."/>
            <person name="Strem M.D."/>
            <person name="Melnick R.L."/>
            <person name="Guiltinan M.J."/>
            <person name="Tyler B.M."/>
            <person name="Meinhardt L.W."/>
            <person name="Bailey B.A."/>
        </authorList>
    </citation>
    <scope>NUCLEOTIDE SEQUENCE [LARGE SCALE GENOMIC DNA]</scope>
    <source>
        <strain evidence="2">zdho120</strain>
    </source>
</reference>
<dbReference type="OrthoDB" id="144454at2759"/>
<proteinExistence type="predicted"/>
<accession>A0A225V0M7</accession>
<dbReference type="Proteomes" id="UP000198211">
    <property type="component" value="Unassembled WGS sequence"/>
</dbReference>
<protein>
    <recommendedName>
        <fullName evidence="3">MULE transposase domain-containing protein</fullName>
    </recommendedName>
</protein>
<evidence type="ECO:0008006" key="3">
    <source>
        <dbReference type="Google" id="ProtNLM"/>
    </source>
</evidence>
<sequence length="123" mass="14448">MCAPKFKQCIVFTTYSRSTKGYYPAARVLCTSKRYEMYFHAILLVLDATDYAMDPEFTYCDFKAGLIRAIRDHFPDRRFNREMNGVFTEHPNLPDFVCGIEQLARKYVNFKSDIELGQTLWFA</sequence>
<comment type="caution">
    <text evidence="1">The sequence shown here is derived from an EMBL/GenBank/DDBJ whole genome shotgun (WGS) entry which is preliminary data.</text>
</comment>
<organism evidence="1 2">
    <name type="scientific">Phytophthora megakarya</name>
    <dbReference type="NCBI Taxonomy" id="4795"/>
    <lineage>
        <taxon>Eukaryota</taxon>
        <taxon>Sar</taxon>
        <taxon>Stramenopiles</taxon>
        <taxon>Oomycota</taxon>
        <taxon>Peronosporomycetes</taxon>
        <taxon>Peronosporales</taxon>
        <taxon>Peronosporaceae</taxon>
        <taxon>Phytophthora</taxon>
    </lineage>
</organism>
<keyword evidence="2" id="KW-1185">Reference proteome</keyword>
<dbReference type="EMBL" id="NBNE01009871">
    <property type="protein sequence ID" value="OWY97989.1"/>
    <property type="molecule type" value="Genomic_DNA"/>
</dbReference>
<name>A0A225V0M7_9STRA</name>
<evidence type="ECO:0000313" key="2">
    <source>
        <dbReference type="Proteomes" id="UP000198211"/>
    </source>
</evidence>
<evidence type="ECO:0000313" key="1">
    <source>
        <dbReference type="EMBL" id="OWY97989.1"/>
    </source>
</evidence>
<gene>
    <name evidence="1" type="ORF">PHMEG_00031359</name>
</gene>